<dbReference type="PANTHER" id="PTHR43441:SF11">
    <property type="entry name" value="RIBOSOMAL-PROTEIN-SERINE ACETYLTRANSFERASE"/>
    <property type="match status" value="1"/>
</dbReference>
<dbReference type="OrthoDB" id="9810648at2"/>
<dbReference type="Proteomes" id="UP000278222">
    <property type="component" value="Unassembled WGS sequence"/>
</dbReference>
<dbReference type="SUPFAM" id="SSF55729">
    <property type="entry name" value="Acyl-CoA N-acyltransferases (Nat)"/>
    <property type="match status" value="1"/>
</dbReference>
<evidence type="ECO:0000259" key="1">
    <source>
        <dbReference type="PROSITE" id="PS51186"/>
    </source>
</evidence>
<protein>
    <submittedName>
        <fullName evidence="2">RimJ/RimL family protein N-acetyltransferase</fullName>
    </submittedName>
</protein>
<proteinExistence type="predicted"/>
<keyword evidence="3" id="KW-1185">Reference proteome</keyword>
<evidence type="ECO:0000313" key="3">
    <source>
        <dbReference type="Proteomes" id="UP000278222"/>
    </source>
</evidence>
<name>A0A3N1MEA2_9PROT</name>
<dbReference type="PANTHER" id="PTHR43441">
    <property type="entry name" value="RIBOSOMAL-PROTEIN-SERINE ACETYLTRANSFERASE"/>
    <property type="match status" value="1"/>
</dbReference>
<dbReference type="GO" id="GO:0005737">
    <property type="term" value="C:cytoplasm"/>
    <property type="evidence" value="ECO:0007669"/>
    <property type="project" value="TreeGrafter"/>
</dbReference>
<dbReference type="InterPro" id="IPR051908">
    <property type="entry name" value="Ribosomal_N-acetyltransferase"/>
</dbReference>
<evidence type="ECO:0000313" key="2">
    <source>
        <dbReference type="EMBL" id="ROQ02053.1"/>
    </source>
</evidence>
<organism evidence="2 3">
    <name type="scientific">Stella humosa</name>
    <dbReference type="NCBI Taxonomy" id="94"/>
    <lineage>
        <taxon>Bacteria</taxon>
        <taxon>Pseudomonadati</taxon>
        <taxon>Pseudomonadota</taxon>
        <taxon>Alphaproteobacteria</taxon>
        <taxon>Rhodospirillales</taxon>
        <taxon>Stellaceae</taxon>
        <taxon>Stella</taxon>
    </lineage>
</organism>
<dbReference type="EMBL" id="RJKX01000011">
    <property type="protein sequence ID" value="ROQ02053.1"/>
    <property type="molecule type" value="Genomic_DNA"/>
</dbReference>
<dbReference type="GO" id="GO:1990189">
    <property type="term" value="F:protein N-terminal-serine acetyltransferase activity"/>
    <property type="evidence" value="ECO:0007669"/>
    <property type="project" value="TreeGrafter"/>
</dbReference>
<dbReference type="Gene3D" id="3.40.630.30">
    <property type="match status" value="1"/>
</dbReference>
<dbReference type="PROSITE" id="PS51186">
    <property type="entry name" value="GNAT"/>
    <property type="match status" value="1"/>
</dbReference>
<comment type="caution">
    <text evidence="2">The sequence shown here is derived from an EMBL/GenBank/DDBJ whole genome shotgun (WGS) entry which is preliminary data.</text>
</comment>
<dbReference type="Pfam" id="PF13302">
    <property type="entry name" value="Acetyltransf_3"/>
    <property type="match status" value="1"/>
</dbReference>
<keyword evidence="2" id="KW-0808">Transferase</keyword>
<dbReference type="GO" id="GO:0008999">
    <property type="term" value="F:protein-N-terminal-alanine acetyltransferase activity"/>
    <property type="evidence" value="ECO:0007669"/>
    <property type="project" value="TreeGrafter"/>
</dbReference>
<dbReference type="InterPro" id="IPR016181">
    <property type="entry name" value="Acyl_CoA_acyltransferase"/>
</dbReference>
<feature type="domain" description="N-acetyltransferase" evidence="1">
    <location>
        <begin position="12"/>
        <end position="171"/>
    </location>
</feature>
<sequence>MAFPEEIRTDRLVLRRPGEADAEAIFAGYGRDPEVSRYLTWRPHRSIDDTRAYIAWLAQNWAAGTHRTYVIDAPARMCAGGIDLRIADEGRSVVFGYVLRRDLWGLGLMTEALSACVELALAQPGVWRAWAYCDIDNPASGRVMEKAGMTFEGILRCWSLHPNVDPVVPRDCRVYAKVRRPSPAPGYVGTTRLGPAAPQNVIGQA</sequence>
<dbReference type="InterPro" id="IPR000182">
    <property type="entry name" value="GNAT_dom"/>
</dbReference>
<dbReference type="AlphaFoldDB" id="A0A3N1MEA2"/>
<reference evidence="2 3" key="1">
    <citation type="submission" date="2018-11" db="EMBL/GenBank/DDBJ databases">
        <title>Genomic Encyclopedia of Type Strains, Phase IV (KMG-IV): sequencing the most valuable type-strain genomes for metagenomic binning, comparative biology and taxonomic classification.</title>
        <authorList>
            <person name="Goeker M."/>
        </authorList>
    </citation>
    <scope>NUCLEOTIDE SEQUENCE [LARGE SCALE GENOMIC DNA]</scope>
    <source>
        <strain evidence="2 3">DSM 5900</strain>
    </source>
</reference>
<dbReference type="RefSeq" id="WP_123688752.1">
    <property type="nucleotide sequence ID" value="NZ_AP019700.1"/>
</dbReference>
<gene>
    <name evidence="2" type="ORF">EDC65_1241</name>
</gene>
<accession>A0A3N1MEA2</accession>